<feature type="compositionally biased region" description="Acidic residues" evidence="2">
    <location>
        <begin position="348"/>
        <end position="368"/>
    </location>
</feature>
<dbReference type="SUPFAM" id="SSF56436">
    <property type="entry name" value="C-type lectin-like"/>
    <property type="match status" value="1"/>
</dbReference>
<name>A0ABM8YMF2_9BACI</name>
<dbReference type="PROSITE" id="PS50041">
    <property type="entry name" value="C_TYPE_LECTIN_2"/>
    <property type="match status" value="1"/>
</dbReference>
<feature type="region of interest" description="Disordered" evidence="2">
    <location>
        <begin position="1352"/>
        <end position="1410"/>
    </location>
</feature>
<dbReference type="Gene3D" id="3.10.100.10">
    <property type="entry name" value="Mannose-Binding Protein A, subunit A"/>
    <property type="match status" value="1"/>
</dbReference>
<organism evidence="5 6">
    <name type="scientific">Sutcliffiella rhizosphaerae</name>
    <dbReference type="NCBI Taxonomy" id="2880967"/>
    <lineage>
        <taxon>Bacteria</taxon>
        <taxon>Bacillati</taxon>
        <taxon>Bacillota</taxon>
        <taxon>Bacilli</taxon>
        <taxon>Bacillales</taxon>
        <taxon>Bacillaceae</taxon>
        <taxon>Sutcliffiella</taxon>
    </lineage>
</organism>
<feature type="region of interest" description="Disordered" evidence="2">
    <location>
        <begin position="1465"/>
        <end position="1494"/>
    </location>
</feature>
<dbReference type="PANTHER" id="PTHR46600">
    <property type="entry name" value="THAP DOMAIN-CONTAINING"/>
    <property type="match status" value="1"/>
</dbReference>
<dbReference type="Proteomes" id="UP000789833">
    <property type="component" value="Unassembled WGS sequence"/>
</dbReference>
<protein>
    <recommendedName>
        <fullName evidence="4">C-type lectin domain-containing protein</fullName>
    </recommendedName>
</protein>
<dbReference type="EMBL" id="CAKJTJ010000008">
    <property type="protein sequence ID" value="CAG9621132.1"/>
    <property type="molecule type" value="Genomic_DNA"/>
</dbReference>
<keyword evidence="6" id="KW-1185">Reference proteome</keyword>
<evidence type="ECO:0000259" key="4">
    <source>
        <dbReference type="PROSITE" id="PS50041"/>
    </source>
</evidence>
<dbReference type="Pfam" id="PF20578">
    <property type="entry name" value="aBig_2"/>
    <property type="match status" value="1"/>
</dbReference>
<evidence type="ECO:0000256" key="1">
    <source>
        <dbReference type="SAM" id="Coils"/>
    </source>
</evidence>
<feature type="domain" description="C-type lectin" evidence="4">
    <location>
        <begin position="153"/>
        <end position="302"/>
    </location>
</feature>
<feature type="transmembrane region" description="Helical" evidence="3">
    <location>
        <begin position="2059"/>
        <end position="2078"/>
    </location>
</feature>
<accession>A0ABM8YMF2</accession>
<dbReference type="RefSeq" id="WP_230501034.1">
    <property type="nucleotide sequence ID" value="NZ_CAKJTJ010000008.1"/>
</dbReference>
<evidence type="ECO:0000256" key="3">
    <source>
        <dbReference type="SAM" id="Phobius"/>
    </source>
</evidence>
<feature type="coiled-coil region" evidence="1">
    <location>
        <begin position="786"/>
        <end position="934"/>
    </location>
</feature>
<dbReference type="InterPro" id="IPR046780">
    <property type="entry name" value="aBig_2"/>
</dbReference>
<dbReference type="InterPro" id="IPR016187">
    <property type="entry name" value="CTDL_fold"/>
</dbReference>
<dbReference type="InterPro" id="IPR001304">
    <property type="entry name" value="C-type_lectin-like"/>
</dbReference>
<feature type="compositionally biased region" description="Basic and acidic residues" evidence="2">
    <location>
        <begin position="2023"/>
        <end position="2047"/>
    </location>
</feature>
<keyword evidence="3" id="KW-1133">Transmembrane helix</keyword>
<sequence>MIKNTRFKRTTSMTMIMLLLFYYVIPFFALDADVRAFSEKGIWTSEHSTSYFKDSSPMEVDSDLQLNLTNDSTLTSIKLVIQNVKAGDELHFTEKHGISGGYDSASGALTLSGEASSEQFEEVLRGVTFSTTSADLETRDITFTIGGASYLEQTNHYYEYVSTSSPVSWEDAKKAAENRSFLGKQGYLATVTSQEEHDFLAELSLGASWLGARDINRDLSDGGFLTGDLSQGDWRWVTGPEAEQNHGNGLKFYSGYIGFEGTEVSCETSLECNKYTNWAADEPNNQAASKWVLQLSDAKWSNQSPASGLVSGYLVEYGGLPTDNSGSIFTKAKKLVEVHETSSTTEITSEESEEKTEDATEESTEEDSLESKEAKVDKKPEANMLLTSLGCTFNGARAVFGGEAGTELFLGGSFIELGISNWGDFGTLGSKPANFRGTLGGEIMPHQGSDRIGMSADHDGFCNGRDLPVDYYLPGTPEERFVVGYKAGSVTESNTNSAQMGDKNMSTTVANESNTSSGLLKARTVSVWDSKMEITQVISFNVNDKFYRNDVTIKNISSSEWDGARYMRSFDPDNSQFRGGSFDTANTVTHTIAEDRKAVVKAETYSNSDPLYVAFGSRIPIFYYSNDTAAKASIFGFSNRNPYKASAYDNPRLKGQTVYDDIAITMTWDSGKLAAGDSKTFTYYTSLDERDFADVSKEIFIDDVKKDIDEIDDFDDVKKVKDKIDAEESLDEETKKELKTDIIDVLTDEKKDFPVRGKDDILLIGELIKESDLSEDEKDDVRKDIVKKIIEDIEELTAEEEEATKELIEEIVDPEKKEEAERYFTAKTDVKTPAEKAIEEAEEELERYEKVEGDVTEDLYKEVEEAKKNLKEALETVPLDKKKVVKETKALEEATKALEEATNELELEKAKKVAEKAIDKATEAKDRYELAEGDETDDIYTAVETAKKELQEALDKDPANKEEIEEATEKLKEITSDLEKASEAKELENAKKDAEKAIETATNTEDRYKLAEGDESKDVYTAAETAKKELKEALDKDPANKEEIEAATEKIKETTADLEKASEAKELENAKKDAEKAIETATKIEDRYKLAEGDEAEEVYTAVEAAKKELKEALDKDPSNKEVIEAATEKLAKATSELEKASEAKELENAKKAAKKAIESATKAKDRYELAEGNETEDVYTAVEAAKKELQEALDKDSANKEEIEAATKKLEKAIAELEKASEAKELDNAKKAGEEVLEAATKEQERYKNAAGDETDDFYIQVETAKKKLKEALNADQADKDLILSTTTALNEIINQLDKINEEKELENAKKAAEKAIDEATNAEYRYELADGEETEEVYTAVDTAKKELQEALSKDPANKEELEKATEKLAKATSELEKASEAKELENAKKNAEKAMETANNAKDRYKLADGDESKEAYKAVEKAKKELQKELDAKPADTKKIIIATELLIKTTKELDKVAADKELENEVSASKDALERAEKEQNRYEATGGKNTDKVNQAVEAAKESLQKALQAKPQQKEQIQQARKELEAATKELQNERIKKEIEKKIAEAKTVDRLVQLIKDIETSVISEKTKAELYTKVVDTLLNEKNNLSFTDSKQIVKVVDTIEKTTKSNNEKQQAIVKITEKAIWEVAKKDQPLKDKERFQQPVNKAILDAAQQVKNDKERERLIRLLEITVDARSLSTETAFVFAKGDTWESITSQFIMLTKGHYGSAIAWESNKTDVIKIAQNQATVDRKVKDQSVILTATISNGNQTIEKTFLLVVKSNAFGKKEIENVKREVTVAAGSNLATPPAIQRINLWDMNGNKIVNKIDKLIIDHSVITEAVTESLVIYMPDDKKNLADEIAVEIPLSVLELIQATLTIKTDQGSIILSRETIEQMQLDGKDLFFRIVPIRETTEKNNVIDRLQKHELVMAELNVGQQAKVLGTPREIETNYKGYETTVILPLDDVEFTNIENLRIFIEHTDGDRKVLAGEIVVDENGHPVGLQFTINKFSTFTIFEIVASETSEGNNPPSGGENKPPHQGEKPKGENTKPVVEGKKPEDIKKLPNTATATYTFMLIGFLLVLLGVIMLIVRKSIFTKLVK</sequence>
<keyword evidence="3" id="KW-0812">Transmembrane</keyword>
<dbReference type="InterPro" id="IPR026516">
    <property type="entry name" value="THAP1/10"/>
</dbReference>
<evidence type="ECO:0000256" key="2">
    <source>
        <dbReference type="SAM" id="MobiDB-lite"/>
    </source>
</evidence>
<feature type="compositionally biased region" description="Basic and acidic residues" evidence="2">
    <location>
        <begin position="1476"/>
        <end position="1487"/>
    </location>
</feature>
<comment type="caution">
    <text evidence="5">The sequence shown here is derived from an EMBL/GenBank/DDBJ whole genome shotgun (WGS) entry which is preliminary data.</text>
</comment>
<feature type="region of interest" description="Disordered" evidence="2">
    <location>
        <begin position="2010"/>
        <end position="2047"/>
    </location>
</feature>
<feature type="region of interest" description="Disordered" evidence="2">
    <location>
        <begin position="340"/>
        <end position="377"/>
    </location>
</feature>
<proteinExistence type="predicted"/>
<feature type="coiled-coil region" evidence="1">
    <location>
        <begin position="961"/>
        <end position="1007"/>
    </location>
</feature>
<dbReference type="PANTHER" id="PTHR46600:SF11">
    <property type="entry name" value="THAP DOMAIN-CONTAINING PROTEIN 10"/>
    <property type="match status" value="1"/>
</dbReference>
<feature type="coiled-coil region" evidence="1">
    <location>
        <begin position="1291"/>
        <end position="1327"/>
    </location>
</feature>
<gene>
    <name evidence="5" type="ORF">BACCIP111883_01904</name>
</gene>
<dbReference type="InterPro" id="IPR016186">
    <property type="entry name" value="C-type_lectin-like/link_sf"/>
</dbReference>
<evidence type="ECO:0000313" key="5">
    <source>
        <dbReference type="EMBL" id="CAG9621132.1"/>
    </source>
</evidence>
<keyword evidence="1" id="KW-0175">Coiled coil</keyword>
<evidence type="ECO:0000313" key="6">
    <source>
        <dbReference type="Proteomes" id="UP000789833"/>
    </source>
</evidence>
<keyword evidence="3" id="KW-0472">Membrane</keyword>
<reference evidence="5 6" key="1">
    <citation type="submission" date="2021-10" db="EMBL/GenBank/DDBJ databases">
        <authorList>
            <person name="Criscuolo A."/>
        </authorList>
    </citation>
    <scope>NUCLEOTIDE SEQUENCE [LARGE SCALE GENOMIC DNA]</scope>
    <source>
        <strain evidence="6">CIP 111883</strain>
    </source>
</reference>
<feature type="region of interest" description="Disordered" evidence="2">
    <location>
        <begin position="1053"/>
        <end position="1073"/>
    </location>
</feature>